<dbReference type="AlphaFoldDB" id="A0A914YFR6"/>
<dbReference type="Proteomes" id="UP000887577">
    <property type="component" value="Unplaced"/>
</dbReference>
<organism evidence="2 3">
    <name type="scientific">Panagrolaimus superbus</name>
    <dbReference type="NCBI Taxonomy" id="310955"/>
    <lineage>
        <taxon>Eukaryota</taxon>
        <taxon>Metazoa</taxon>
        <taxon>Ecdysozoa</taxon>
        <taxon>Nematoda</taxon>
        <taxon>Chromadorea</taxon>
        <taxon>Rhabditida</taxon>
        <taxon>Tylenchina</taxon>
        <taxon>Panagrolaimomorpha</taxon>
        <taxon>Panagrolaimoidea</taxon>
        <taxon>Panagrolaimidae</taxon>
        <taxon>Panagrolaimus</taxon>
    </lineage>
</organism>
<dbReference type="Pfam" id="PF03009">
    <property type="entry name" value="GDPD"/>
    <property type="match status" value="1"/>
</dbReference>
<dbReference type="WBParaSite" id="PSU_v2.g18294.t1">
    <property type="protein sequence ID" value="PSU_v2.g18294.t1"/>
    <property type="gene ID" value="PSU_v2.g18294"/>
</dbReference>
<evidence type="ECO:0000259" key="1">
    <source>
        <dbReference type="Pfam" id="PF03009"/>
    </source>
</evidence>
<accession>A0A914YFR6</accession>
<dbReference type="InterPro" id="IPR017946">
    <property type="entry name" value="PLC-like_Pdiesterase_TIM-brl"/>
</dbReference>
<dbReference type="GO" id="GO:0008081">
    <property type="term" value="F:phosphoric diester hydrolase activity"/>
    <property type="evidence" value="ECO:0007669"/>
    <property type="project" value="InterPro"/>
</dbReference>
<reference evidence="3" key="1">
    <citation type="submission" date="2022-11" db="UniProtKB">
        <authorList>
            <consortium name="WormBaseParasite"/>
        </authorList>
    </citation>
    <scope>IDENTIFICATION</scope>
</reference>
<name>A0A914YFR6_9BILA</name>
<feature type="domain" description="GP-PDE" evidence="1">
    <location>
        <begin position="14"/>
        <end position="54"/>
    </location>
</feature>
<sequence length="67" mass="7805">MYMEFCNLTLSFVPTFVQQQKSAGRHVCAWTVNDLTEMNWMRQTLSIPVLTDKPFLIDQMKGHGKKI</sequence>
<protein>
    <submittedName>
        <fullName evidence="3">GP-PDE domain-containing protein</fullName>
    </submittedName>
</protein>
<evidence type="ECO:0000313" key="3">
    <source>
        <dbReference type="WBParaSite" id="PSU_v2.g18294.t1"/>
    </source>
</evidence>
<dbReference type="GO" id="GO:0006629">
    <property type="term" value="P:lipid metabolic process"/>
    <property type="evidence" value="ECO:0007669"/>
    <property type="project" value="InterPro"/>
</dbReference>
<keyword evidence="2" id="KW-1185">Reference proteome</keyword>
<dbReference type="SUPFAM" id="SSF51695">
    <property type="entry name" value="PLC-like phosphodiesterases"/>
    <property type="match status" value="1"/>
</dbReference>
<proteinExistence type="predicted"/>
<dbReference type="InterPro" id="IPR030395">
    <property type="entry name" value="GP_PDE_dom"/>
</dbReference>
<evidence type="ECO:0000313" key="2">
    <source>
        <dbReference type="Proteomes" id="UP000887577"/>
    </source>
</evidence>